<gene>
    <name evidence="1" type="ORF">Moror_11321</name>
</gene>
<sequence length="141" mass="15812">MEANHAVPRVFHPSVIAAVVTPQIIRPASFVAHYHVSLQISHTPFGRGVVQDAVSYTQDFSQSQANAQHFLDSYAVGTIHVLLQQEQPLRDFLRCIIHSLEVSGNCSFWHGASAIRHRFHLLVLLLQNGCYESQGLYDVNH</sequence>
<evidence type="ECO:0000313" key="1">
    <source>
        <dbReference type="EMBL" id="ESK85306.1"/>
    </source>
</evidence>
<keyword evidence="2" id="KW-1185">Reference proteome</keyword>
<name>V2WXP4_MONRO</name>
<dbReference type="AlphaFoldDB" id="V2WXP4"/>
<dbReference type="Proteomes" id="UP000017559">
    <property type="component" value="Unassembled WGS sequence"/>
</dbReference>
<evidence type="ECO:0000313" key="2">
    <source>
        <dbReference type="Proteomes" id="UP000017559"/>
    </source>
</evidence>
<comment type="caution">
    <text evidence="1">The sequence shown here is derived from an EMBL/GenBank/DDBJ whole genome shotgun (WGS) entry which is preliminary data.</text>
</comment>
<dbReference type="HOGENOM" id="CLU_1825783_0_0_1"/>
<accession>V2WXP4</accession>
<reference evidence="1 2" key="1">
    <citation type="journal article" date="2014" name="BMC Genomics">
        <title>Genome and secretome analysis of the hemibiotrophic fungal pathogen, Moniliophthora roreri, which causes frosty pod rot disease of cacao: mechanisms of the biotrophic and necrotrophic phases.</title>
        <authorList>
            <person name="Meinhardt L.W."/>
            <person name="Costa G.G.L."/>
            <person name="Thomazella D.P.T."/>
            <person name="Teixeira P.J.P.L."/>
            <person name="Carazzolle M.F."/>
            <person name="Schuster S.C."/>
            <person name="Carlson J.E."/>
            <person name="Guiltinan M.J."/>
            <person name="Mieczkowski P."/>
            <person name="Farmer A."/>
            <person name="Ramaraj T."/>
            <person name="Crozier J."/>
            <person name="Davis R.E."/>
            <person name="Shao J."/>
            <person name="Melnick R.L."/>
            <person name="Pereira G.A.G."/>
            <person name="Bailey B.A."/>
        </authorList>
    </citation>
    <scope>NUCLEOTIDE SEQUENCE [LARGE SCALE GENOMIC DNA]</scope>
    <source>
        <strain evidence="1 2">MCA 2997</strain>
    </source>
</reference>
<organism evidence="1 2">
    <name type="scientific">Moniliophthora roreri (strain MCA 2997)</name>
    <name type="common">Cocoa frosty pod rot fungus</name>
    <name type="synonym">Crinipellis roreri</name>
    <dbReference type="NCBI Taxonomy" id="1381753"/>
    <lineage>
        <taxon>Eukaryota</taxon>
        <taxon>Fungi</taxon>
        <taxon>Dikarya</taxon>
        <taxon>Basidiomycota</taxon>
        <taxon>Agaricomycotina</taxon>
        <taxon>Agaricomycetes</taxon>
        <taxon>Agaricomycetidae</taxon>
        <taxon>Agaricales</taxon>
        <taxon>Marasmiineae</taxon>
        <taxon>Marasmiaceae</taxon>
        <taxon>Moniliophthora</taxon>
    </lineage>
</organism>
<proteinExistence type="predicted"/>
<protein>
    <submittedName>
        <fullName evidence="1">Uncharacterized protein</fullName>
    </submittedName>
</protein>
<dbReference type="KEGG" id="mrr:Moror_11321"/>
<dbReference type="EMBL" id="AWSO01001098">
    <property type="protein sequence ID" value="ESK85306.1"/>
    <property type="molecule type" value="Genomic_DNA"/>
</dbReference>